<dbReference type="PROSITE" id="PS50865">
    <property type="entry name" value="ZF_MYND_2"/>
    <property type="match status" value="1"/>
</dbReference>
<dbReference type="GO" id="GO:0008270">
    <property type="term" value="F:zinc ion binding"/>
    <property type="evidence" value="ECO:0007669"/>
    <property type="project" value="UniProtKB-KW"/>
</dbReference>
<proteinExistence type="predicted"/>
<evidence type="ECO:0000313" key="6">
    <source>
        <dbReference type="EMBL" id="KLO11130.1"/>
    </source>
</evidence>
<dbReference type="SUPFAM" id="SSF144232">
    <property type="entry name" value="HIT/MYND zinc finger-like"/>
    <property type="match status" value="1"/>
</dbReference>
<evidence type="ECO:0000256" key="1">
    <source>
        <dbReference type="ARBA" id="ARBA00022723"/>
    </source>
</evidence>
<name>A0A0H2RGY9_9AGAM</name>
<evidence type="ECO:0000313" key="7">
    <source>
        <dbReference type="Proteomes" id="UP000053477"/>
    </source>
</evidence>
<evidence type="ECO:0000259" key="5">
    <source>
        <dbReference type="PROSITE" id="PS50865"/>
    </source>
</evidence>
<protein>
    <recommendedName>
        <fullName evidence="5">MYND-type domain-containing protein</fullName>
    </recommendedName>
</protein>
<keyword evidence="1" id="KW-0479">Metal-binding</keyword>
<organism evidence="6 7">
    <name type="scientific">Schizopora paradoxa</name>
    <dbReference type="NCBI Taxonomy" id="27342"/>
    <lineage>
        <taxon>Eukaryota</taxon>
        <taxon>Fungi</taxon>
        <taxon>Dikarya</taxon>
        <taxon>Basidiomycota</taxon>
        <taxon>Agaricomycotina</taxon>
        <taxon>Agaricomycetes</taxon>
        <taxon>Hymenochaetales</taxon>
        <taxon>Schizoporaceae</taxon>
        <taxon>Schizopora</taxon>
    </lineage>
</organism>
<dbReference type="AlphaFoldDB" id="A0A0H2RGY9"/>
<reference evidence="6 7" key="1">
    <citation type="submission" date="2015-04" db="EMBL/GenBank/DDBJ databases">
        <title>Complete genome sequence of Schizopora paradoxa KUC8140, a cosmopolitan wood degrader in East Asia.</title>
        <authorList>
            <consortium name="DOE Joint Genome Institute"/>
            <person name="Min B."/>
            <person name="Park H."/>
            <person name="Jang Y."/>
            <person name="Kim J.-J."/>
            <person name="Kim K.H."/>
            <person name="Pangilinan J."/>
            <person name="Lipzen A."/>
            <person name="Riley R."/>
            <person name="Grigoriev I.V."/>
            <person name="Spatafora J.W."/>
            <person name="Choi I.-G."/>
        </authorList>
    </citation>
    <scope>NUCLEOTIDE SEQUENCE [LARGE SCALE GENOMIC DNA]</scope>
    <source>
        <strain evidence="6 7">KUC8140</strain>
    </source>
</reference>
<dbReference type="PROSITE" id="PS01360">
    <property type="entry name" value="ZF_MYND_1"/>
    <property type="match status" value="1"/>
</dbReference>
<keyword evidence="2 4" id="KW-0863">Zinc-finger</keyword>
<sequence length="511" mass="58163">MSADPDFRSFMQRAAGSVGEIKQMMNRFRKKSCNPVELAAFVDLCNLGIPMGFISEAVEILCKHLEGPVFDPSKVLDSSFAERRRITSVALDGIGRLGNSNSISPSQFKLEAQPVIHQNWPRILNWIRYFCFEATDGGLLSDERDIFRSLSMLTRVLTVVRRDDQELFERALLKDEGFFMILLKLWWKSDKDDDTAHSPPCTAFYLVCRSVEELASQPRHEVFPMSTASSTQMAMQEIVLRVASDDAPGVARRVLGYITNPAHQDKAKYSYICYAFSFIQFITSDRTDSRLLNTFLRKKIGLHAMRELESMLLDGNRREPIHSESIRKLIILTCPNLMVRSIMTPGALHWTTILLENGFLQCVANLAECAYFVNHPGRKKLLTAAVHYIPQLLVHRGFVLSAVKAVKKAIEDGSAERIESSFLGDVYKKFARILLERAVFNAIYERSCADHFFEQRRCANCGSIEEFLDAELKKCAGCLIAVYCSRDCQREAWKRGHRRECESLKGTKHCR</sequence>
<evidence type="ECO:0000256" key="2">
    <source>
        <dbReference type="ARBA" id="ARBA00022771"/>
    </source>
</evidence>
<evidence type="ECO:0000256" key="4">
    <source>
        <dbReference type="PROSITE-ProRule" id="PRU00134"/>
    </source>
</evidence>
<feature type="domain" description="MYND-type" evidence="5">
    <location>
        <begin position="458"/>
        <end position="501"/>
    </location>
</feature>
<keyword evidence="3" id="KW-0862">Zinc</keyword>
<dbReference type="InterPro" id="IPR002893">
    <property type="entry name" value="Znf_MYND"/>
</dbReference>
<evidence type="ECO:0000256" key="3">
    <source>
        <dbReference type="ARBA" id="ARBA00022833"/>
    </source>
</evidence>
<gene>
    <name evidence="6" type="ORF">SCHPADRAFT_486877</name>
</gene>
<dbReference type="EMBL" id="KQ086008">
    <property type="protein sequence ID" value="KLO11130.1"/>
    <property type="molecule type" value="Genomic_DNA"/>
</dbReference>
<keyword evidence="7" id="KW-1185">Reference proteome</keyword>
<dbReference type="STRING" id="27342.A0A0H2RGY9"/>
<dbReference type="OrthoDB" id="265717at2759"/>
<dbReference type="Pfam" id="PF01753">
    <property type="entry name" value="zf-MYND"/>
    <property type="match status" value="1"/>
</dbReference>
<dbReference type="Proteomes" id="UP000053477">
    <property type="component" value="Unassembled WGS sequence"/>
</dbReference>
<dbReference type="Gene3D" id="6.10.140.2220">
    <property type="match status" value="1"/>
</dbReference>
<dbReference type="InParanoid" id="A0A0H2RGY9"/>
<accession>A0A0H2RGY9</accession>